<reference evidence="2 3" key="1">
    <citation type="submission" date="2020-04" db="EMBL/GenBank/DDBJ databases">
        <authorList>
            <person name="Yoon J."/>
        </authorList>
    </citation>
    <scope>NUCLEOTIDE SEQUENCE [LARGE SCALE GENOMIC DNA]</scope>
    <source>
        <strain evidence="2 3">KMU-115</strain>
    </source>
</reference>
<evidence type="ECO:0000313" key="3">
    <source>
        <dbReference type="Proteomes" id="UP000526408"/>
    </source>
</evidence>
<sequence>MFWKKRQPLAPEKPDSLMAPEAPKPQAEILREATASLAAALKNYSDAAHKAARPEADPELKNAYETVKAAEKLVKESRLAYALGRCLPEHVKYWPSWIKRDDFKKYVGFDVQDIEVRSSEEQGAYRNVKVSTVGFNFKGTRYQLILRDEGMSSAPGDPYRFGEIEVVAEGKKVARFGLIEDLSNEYSTWTFSDVRALLVGPWMQHVLDMTAQIEASDERRKNAFLDDRVRAAAREIDLG</sequence>
<name>A0A7X6GYS3_9RHOB</name>
<gene>
    <name evidence="2" type="ORF">HCU73_09715</name>
</gene>
<evidence type="ECO:0000313" key="2">
    <source>
        <dbReference type="EMBL" id="NKX44866.1"/>
    </source>
</evidence>
<dbReference type="EMBL" id="JAAZQQ010000002">
    <property type="protein sequence ID" value="NKX44866.1"/>
    <property type="molecule type" value="Genomic_DNA"/>
</dbReference>
<evidence type="ECO:0000256" key="1">
    <source>
        <dbReference type="SAM" id="MobiDB-lite"/>
    </source>
</evidence>
<comment type="caution">
    <text evidence="2">The sequence shown here is derived from an EMBL/GenBank/DDBJ whole genome shotgun (WGS) entry which is preliminary data.</text>
</comment>
<accession>A0A7X6GYS3</accession>
<feature type="region of interest" description="Disordered" evidence="1">
    <location>
        <begin position="1"/>
        <end position="22"/>
    </location>
</feature>
<keyword evidence="3" id="KW-1185">Reference proteome</keyword>
<dbReference type="AlphaFoldDB" id="A0A7X6GYS3"/>
<protein>
    <submittedName>
        <fullName evidence="2">Uncharacterized protein</fullName>
    </submittedName>
</protein>
<dbReference type="Proteomes" id="UP000526408">
    <property type="component" value="Unassembled WGS sequence"/>
</dbReference>
<proteinExistence type="predicted"/>
<organism evidence="2 3">
    <name type="scientific">Roseicyclus persicicus</name>
    <dbReference type="NCBI Taxonomy" id="2650661"/>
    <lineage>
        <taxon>Bacteria</taxon>
        <taxon>Pseudomonadati</taxon>
        <taxon>Pseudomonadota</taxon>
        <taxon>Alphaproteobacteria</taxon>
        <taxon>Rhodobacterales</taxon>
        <taxon>Roseobacteraceae</taxon>
        <taxon>Roseicyclus</taxon>
    </lineage>
</organism>